<protein>
    <recommendedName>
        <fullName evidence="4">JmjC domain-containing protein</fullName>
    </recommendedName>
</protein>
<evidence type="ECO:0000313" key="3">
    <source>
        <dbReference type="Proteomes" id="UP001175228"/>
    </source>
</evidence>
<gene>
    <name evidence="2" type="ORF">EDD18DRAFT_1363528</name>
</gene>
<keyword evidence="1" id="KW-0472">Membrane</keyword>
<keyword evidence="1" id="KW-0812">Transmembrane</keyword>
<keyword evidence="1" id="KW-1133">Transmembrane helix</keyword>
<proteinExistence type="predicted"/>
<organism evidence="2 3">
    <name type="scientific">Armillaria luteobubalina</name>
    <dbReference type="NCBI Taxonomy" id="153913"/>
    <lineage>
        <taxon>Eukaryota</taxon>
        <taxon>Fungi</taxon>
        <taxon>Dikarya</taxon>
        <taxon>Basidiomycota</taxon>
        <taxon>Agaricomycotina</taxon>
        <taxon>Agaricomycetes</taxon>
        <taxon>Agaricomycetidae</taxon>
        <taxon>Agaricales</taxon>
        <taxon>Marasmiineae</taxon>
        <taxon>Physalacriaceae</taxon>
        <taxon>Armillaria</taxon>
    </lineage>
</organism>
<name>A0AA39UG46_9AGAR</name>
<evidence type="ECO:0008006" key="4">
    <source>
        <dbReference type="Google" id="ProtNLM"/>
    </source>
</evidence>
<feature type="transmembrane region" description="Helical" evidence="1">
    <location>
        <begin position="61"/>
        <end position="82"/>
    </location>
</feature>
<evidence type="ECO:0000256" key="1">
    <source>
        <dbReference type="SAM" id="Phobius"/>
    </source>
</evidence>
<dbReference type="Gene3D" id="2.60.120.650">
    <property type="entry name" value="Cupin"/>
    <property type="match status" value="1"/>
</dbReference>
<dbReference type="EMBL" id="JAUEPU010000078">
    <property type="protein sequence ID" value="KAK0481019.1"/>
    <property type="molecule type" value="Genomic_DNA"/>
</dbReference>
<sequence>MYTDEHHDVDGKMTLIIGEQGSKLWVVTFPKKPLEHEEDELLSVSFTLVLLPGDIYFQPPGAIHAVYTLEASFILGAFLLMIMDPHSFLPNHGQAYGIPIPDKPTKPFKDSLQKARDQAFALVKKCPWAHEAIEYTSRVAGFLSWTTKKDLLSYLEQTDGALSDPGETISIAPILRQILSEQEAARKAEDEAAMQAVLEVEAQAVLEAEKVAEKKVAKKGKKRN</sequence>
<dbReference type="SUPFAM" id="SSF51197">
    <property type="entry name" value="Clavaminate synthase-like"/>
    <property type="match status" value="1"/>
</dbReference>
<reference evidence="2" key="1">
    <citation type="submission" date="2023-06" db="EMBL/GenBank/DDBJ databases">
        <authorList>
            <consortium name="Lawrence Berkeley National Laboratory"/>
            <person name="Ahrendt S."/>
            <person name="Sahu N."/>
            <person name="Indic B."/>
            <person name="Wong-Bajracharya J."/>
            <person name="Merenyi Z."/>
            <person name="Ke H.-M."/>
            <person name="Monk M."/>
            <person name="Kocsube S."/>
            <person name="Drula E."/>
            <person name="Lipzen A."/>
            <person name="Balint B."/>
            <person name="Henrissat B."/>
            <person name="Andreopoulos B."/>
            <person name="Martin F.M."/>
            <person name="Harder C.B."/>
            <person name="Rigling D."/>
            <person name="Ford K.L."/>
            <person name="Foster G.D."/>
            <person name="Pangilinan J."/>
            <person name="Papanicolaou A."/>
            <person name="Barry K."/>
            <person name="LaButti K."/>
            <person name="Viragh M."/>
            <person name="Koriabine M."/>
            <person name="Yan M."/>
            <person name="Riley R."/>
            <person name="Champramary S."/>
            <person name="Plett K.L."/>
            <person name="Tsai I.J."/>
            <person name="Slot J."/>
            <person name="Sipos G."/>
            <person name="Plett J."/>
            <person name="Nagy L.G."/>
            <person name="Grigoriev I.V."/>
        </authorList>
    </citation>
    <scope>NUCLEOTIDE SEQUENCE</scope>
    <source>
        <strain evidence="2">HWK02</strain>
    </source>
</reference>
<keyword evidence="3" id="KW-1185">Reference proteome</keyword>
<accession>A0AA39UG46</accession>
<dbReference type="AlphaFoldDB" id="A0AA39UG46"/>
<evidence type="ECO:0000313" key="2">
    <source>
        <dbReference type="EMBL" id="KAK0481019.1"/>
    </source>
</evidence>
<dbReference type="Proteomes" id="UP001175228">
    <property type="component" value="Unassembled WGS sequence"/>
</dbReference>
<comment type="caution">
    <text evidence="2">The sequence shown here is derived from an EMBL/GenBank/DDBJ whole genome shotgun (WGS) entry which is preliminary data.</text>
</comment>